<reference evidence="2" key="2">
    <citation type="submission" date="2020-09" db="EMBL/GenBank/DDBJ databases">
        <authorList>
            <person name="Sun Q."/>
            <person name="Zhou Y."/>
        </authorList>
    </citation>
    <scope>NUCLEOTIDE SEQUENCE</scope>
    <source>
        <strain evidence="2">CGMCC 4.7299</strain>
    </source>
</reference>
<dbReference type="PANTHER" id="PTHR37017:SF11">
    <property type="entry name" value="ESTERASE_LIPASE_THIOESTERASE DOMAIN-CONTAINING PROTEIN"/>
    <property type="match status" value="1"/>
</dbReference>
<dbReference type="PANTHER" id="PTHR37017">
    <property type="entry name" value="AB HYDROLASE-1 DOMAIN-CONTAINING PROTEIN-RELATED"/>
    <property type="match status" value="1"/>
</dbReference>
<dbReference type="InterPro" id="IPR029058">
    <property type="entry name" value="AB_hydrolase_fold"/>
</dbReference>
<dbReference type="Proteomes" id="UP000656042">
    <property type="component" value="Unassembled WGS sequence"/>
</dbReference>
<dbReference type="EMBL" id="BMMX01000036">
    <property type="protein sequence ID" value="GGL11319.1"/>
    <property type="molecule type" value="Genomic_DNA"/>
</dbReference>
<organism evidence="2 3">
    <name type="scientific">Mangrovihabitans endophyticus</name>
    <dbReference type="NCBI Taxonomy" id="1751298"/>
    <lineage>
        <taxon>Bacteria</taxon>
        <taxon>Bacillati</taxon>
        <taxon>Actinomycetota</taxon>
        <taxon>Actinomycetes</taxon>
        <taxon>Micromonosporales</taxon>
        <taxon>Micromonosporaceae</taxon>
        <taxon>Mangrovihabitans</taxon>
    </lineage>
</organism>
<evidence type="ECO:0000313" key="2">
    <source>
        <dbReference type="EMBL" id="GGL11319.1"/>
    </source>
</evidence>
<accession>A0A8J3FS11</accession>
<dbReference type="Pfam" id="PF12697">
    <property type="entry name" value="Abhydrolase_6"/>
    <property type="match status" value="1"/>
</dbReference>
<evidence type="ECO:0000259" key="1">
    <source>
        <dbReference type="Pfam" id="PF12697"/>
    </source>
</evidence>
<dbReference type="AlphaFoldDB" id="A0A8J3FS11"/>
<dbReference type="Gene3D" id="3.40.50.1820">
    <property type="entry name" value="alpha/beta hydrolase"/>
    <property type="match status" value="1"/>
</dbReference>
<dbReference type="InterPro" id="IPR000073">
    <property type="entry name" value="AB_hydrolase_1"/>
</dbReference>
<feature type="domain" description="AB hydrolase-1" evidence="1">
    <location>
        <begin position="6"/>
        <end position="199"/>
    </location>
</feature>
<evidence type="ECO:0000313" key="3">
    <source>
        <dbReference type="Proteomes" id="UP000656042"/>
    </source>
</evidence>
<name>A0A8J3FS11_9ACTN</name>
<proteinExistence type="predicted"/>
<dbReference type="GO" id="GO:0003824">
    <property type="term" value="F:catalytic activity"/>
    <property type="evidence" value="ECO:0007669"/>
    <property type="project" value="UniProtKB-ARBA"/>
</dbReference>
<sequence>MPVAAEALIDHLRLIGTGTPCVVVAHSLGGVIATAAAEMAPDLFAHLVYVSAYVPITASVAELFASPQSAGELISALLIADPAAIGALRHDPVDPAGRSAVREALYADVDPTTADAAIAMLSTDSPLSYSTEKPGVTEGGFGAVPHSYIICTNDRAIPEPLQRRFVRDIDAVSSTPTRVVTLDASHSPFLSQPRAVAEAVAAVW</sequence>
<dbReference type="SUPFAM" id="SSF53474">
    <property type="entry name" value="alpha/beta-Hydrolases"/>
    <property type="match status" value="1"/>
</dbReference>
<gene>
    <name evidence="2" type="ORF">GCM10012284_52600</name>
</gene>
<dbReference type="InterPro" id="IPR052897">
    <property type="entry name" value="Sec-Metab_Biosynth_Hydrolase"/>
</dbReference>
<reference evidence="2" key="1">
    <citation type="journal article" date="2014" name="Int. J. Syst. Evol. Microbiol.">
        <title>Complete genome sequence of Corynebacterium casei LMG S-19264T (=DSM 44701T), isolated from a smear-ripened cheese.</title>
        <authorList>
            <consortium name="US DOE Joint Genome Institute (JGI-PGF)"/>
            <person name="Walter F."/>
            <person name="Albersmeier A."/>
            <person name="Kalinowski J."/>
            <person name="Ruckert C."/>
        </authorList>
    </citation>
    <scope>NUCLEOTIDE SEQUENCE</scope>
    <source>
        <strain evidence="2">CGMCC 4.7299</strain>
    </source>
</reference>
<keyword evidence="3" id="KW-1185">Reference proteome</keyword>
<protein>
    <recommendedName>
        <fullName evidence="1">AB hydrolase-1 domain-containing protein</fullName>
    </recommendedName>
</protein>
<comment type="caution">
    <text evidence="2">The sequence shown here is derived from an EMBL/GenBank/DDBJ whole genome shotgun (WGS) entry which is preliminary data.</text>
</comment>